<dbReference type="Gene3D" id="2.40.10.170">
    <property type="match status" value="1"/>
</dbReference>
<dbReference type="EMBL" id="VDUZ01000006">
    <property type="protein sequence ID" value="TXL78710.1"/>
    <property type="molecule type" value="Genomic_DNA"/>
</dbReference>
<dbReference type="Gene3D" id="1.20.58.1290">
    <property type="entry name" value="CarD-like, C-terminal domain"/>
    <property type="match status" value="1"/>
</dbReference>
<evidence type="ECO:0000259" key="2">
    <source>
        <dbReference type="SMART" id="SM01058"/>
    </source>
</evidence>
<dbReference type="PANTHER" id="PTHR38447">
    <property type="entry name" value="TRANSCRIPTION FACTOR YDEB-RELATED"/>
    <property type="match status" value="1"/>
</dbReference>
<name>A0A5C8PRA5_9HYPH</name>
<reference evidence="3 4" key="1">
    <citation type="submission" date="2019-06" db="EMBL/GenBank/DDBJ databases">
        <title>New taxonomy in bacterial strain CC-CFT640, isolated from vineyard.</title>
        <authorList>
            <person name="Lin S.-Y."/>
            <person name="Tsai C.-F."/>
            <person name="Young C.-C."/>
        </authorList>
    </citation>
    <scope>NUCLEOTIDE SEQUENCE [LARGE SCALE GENOMIC DNA]</scope>
    <source>
        <strain evidence="3 4">CC-CFT640</strain>
    </source>
</reference>
<dbReference type="InterPro" id="IPR048792">
    <property type="entry name" value="CarD_C"/>
</dbReference>
<dbReference type="PANTHER" id="PTHR38447:SF1">
    <property type="entry name" value="RNA POLYMERASE-BINDING TRANSCRIPTION FACTOR CARD"/>
    <property type="match status" value="1"/>
</dbReference>
<dbReference type="Pfam" id="PF02559">
    <property type="entry name" value="CarD_TRCF_RID"/>
    <property type="match status" value="1"/>
</dbReference>
<dbReference type="SMART" id="SM01058">
    <property type="entry name" value="CarD_TRCF"/>
    <property type="match status" value="1"/>
</dbReference>
<dbReference type="InterPro" id="IPR003711">
    <property type="entry name" value="CarD-like/TRCF_RID"/>
</dbReference>
<dbReference type="Proteomes" id="UP000321638">
    <property type="component" value="Unassembled WGS sequence"/>
</dbReference>
<comment type="caution">
    <text evidence="3">The sequence shown here is derived from an EMBL/GenBank/DDBJ whole genome shotgun (WGS) entry which is preliminary data.</text>
</comment>
<feature type="compositionally biased region" description="Basic and acidic residues" evidence="1">
    <location>
        <begin position="8"/>
        <end position="17"/>
    </location>
</feature>
<dbReference type="InterPro" id="IPR052531">
    <property type="entry name" value="CarD-like_regulator"/>
</dbReference>
<feature type="region of interest" description="Disordered" evidence="1">
    <location>
        <begin position="59"/>
        <end position="91"/>
    </location>
</feature>
<dbReference type="AlphaFoldDB" id="A0A5C8PRA5"/>
<evidence type="ECO:0000313" key="3">
    <source>
        <dbReference type="EMBL" id="TXL78710.1"/>
    </source>
</evidence>
<dbReference type="InterPro" id="IPR042215">
    <property type="entry name" value="CarD-like_C"/>
</dbReference>
<organism evidence="3 4">
    <name type="scientific">Vineibacter terrae</name>
    <dbReference type="NCBI Taxonomy" id="2586908"/>
    <lineage>
        <taxon>Bacteria</taxon>
        <taxon>Pseudomonadati</taxon>
        <taxon>Pseudomonadota</taxon>
        <taxon>Alphaproteobacteria</taxon>
        <taxon>Hyphomicrobiales</taxon>
        <taxon>Vineibacter</taxon>
    </lineage>
</organism>
<dbReference type="Pfam" id="PF21095">
    <property type="entry name" value="CarD_C"/>
    <property type="match status" value="1"/>
</dbReference>
<accession>A0A5C8PRA5</accession>
<dbReference type="SUPFAM" id="SSF141259">
    <property type="entry name" value="CarD-like"/>
    <property type="match status" value="1"/>
</dbReference>
<dbReference type="OrthoDB" id="9786074at2"/>
<feature type="region of interest" description="Disordered" evidence="1">
    <location>
        <begin position="1"/>
        <end position="27"/>
    </location>
</feature>
<feature type="domain" description="CarD-like/TRCF RNAP-interacting" evidence="2">
    <location>
        <begin position="93"/>
        <end position="203"/>
    </location>
</feature>
<keyword evidence="4" id="KW-1185">Reference proteome</keyword>
<dbReference type="InterPro" id="IPR036101">
    <property type="entry name" value="CarD-like/TRCF_RID_sf"/>
</dbReference>
<sequence>MPGSGAWFDRKSADLPQRRSRSCPPLPSCRPSCTSFMTIMKAGRWRSIIEPPRYLASPGSDKMDITASSMPDPSASTAPATAPASGPPTTNPAFAKGDLVVYPAHGVGRVADIEKRHIAGSTLDLVVISFEQARLTLRVPTAKAQASGLRRLSSRKTMDNALKTLKGRSRIRRAMWNRRAQEYGLKINSGDPVSIAEVLRDLHANVGDPDRSYSERQIYEAALDRLARELAAVERTDKDAATRKLTHFLDAPSK</sequence>
<protein>
    <submittedName>
        <fullName evidence="3">CarD family transcriptional regulator</fullName>
    </submittedName>
</protein>
<evidence type="ECO:0000313" key="4">
    <source>
        <dbReference type="Proteomes" id="UP000321638"/>
    </source>
</evidence>
<dbReference type="GO" id="GO:0009303">
    <property type="term" value="P:rRNA transcription"/>
    <property type="evidence" value="ECO:0007669"/>
    <property type="project" value="TreeGrafter"/>
</dbReference>
<proteinExistence type="predicted"/>
<evidence type="ECO:0000256" key="1">
    <source>
        <dbReference type="SAM" id="MobiDB-lite"/>
    </source>
</evidence>
<feature type="compositionally biased region" description="Low complexity" evidence="1">
    <location>
        <begin position="66"/>
        <end position="84"/>
    </location>
</feature>
<gene>
    <name evidence="3" type="ORF">FHP25_06855</name>
</gene>